<accession>A0A1W1UY08</accession>
<reference evidence="5" key="1">
    <citation type="submission" date="2017-04" db="EMBL/GenBank/DDBJ databases">
        <authorList>
            <person name="Varghese N."/>
            <person name="Submissions S."/>
        </authorList>
    </citation>
    <scope>NUCLEOTIDE SEQUENCE [LARGE SCALE GENOMIC DNA]</scope>
    <source>
        <strain evidence="5">DSM 23072</strain>
    </source>
</reference>
<dbReference type="AlphaFoldDB" id="A0A1W1UY08"/>
<feature type="domain" description="Methyltransferase regulatory" evidence="1">
    <location>
        <begin position="220"/>
        <end position="302"/>
    </location>
</feature>
<evidence type="ECO:0000313" key="4">
    <source>
        <dbReference type="EMBL" id="SMB85956.1"/>
    </source>
</evidence>
<protein>
    <submittedName>
        <fullName evidence="4">Cyclopropane fatty-acyl-phospholipid synthase</fullName>
    </submittedName>
</protein>
<dbReference type="Proteomes" id="UP000192408">
    <property type="component" value="Unassembled WGS sequence"/>
</dbReference>
<dbReference type="Gene3D" id="3.40.50.150">
    <property type="entry name" value="Vaccinia Virus protein VP39"/>
    <property type="match status" value="1"/>
</dbReference>
<dbReference type="InterPro" id="IPR048976">
    <property type="entry name" value="WHD_PKMT"/>
</dbReference>
<dbReference type="InterPro" id="IPR050723">
    <property type="entry name" value="CFA/CMAS"/>
</dbReference>
<dbReference type="RefSeq" id="WP_084257241.1">
    <property type="nucleotide sequence ID" value="NZ_FWWV01000023.1"/>
</dbReference>
<dbReference type="Pfam" id="PF21782">
    <property type="entry name" value="WHD_PKMT"/>
    <property type="match status" value="1"/>
</dbReference>
<dbReference type="SUPFAM" id="SSF53335">
    <property type="entry name" value="S-adenosyl-L-methionine-dependent methyltransferases"/>
    <property type="match status" value="1"/>
</dbReference>
<dbReference type="InterPro" id="IPR041698">
    <property type="entry name" value="Methyltransf_25"/>
</dbReference>
<keyword evidence="5" id="KW-1185">Reference proteome</keyword>
<dbReference type="STRING" id="1122938.SAMN05660772_02577"/>
<feature type="domain" description="PKMT C-terminal winged helix" evidence="3">
    <location>
        <begin position="431"/>
        <end position="529"/>
    </location>
</feature>
<feature type="domain" description="Methyltransferase" evidence="2">
    <location>
        <begin position="50"/>
        <end position="148"/>
    </location>
</feature>
<proteinExistence type="predicted"/>
<evidence type="ECO:0000259" key="3">
    <source>
        <dbReference type="Pfam" id="PF21782"/>
    </source>
</evidence>
<dbReference type="EMBL" id="FWWV01000023">
    <property type="protein sequence ID" value="SMB85956.1"/>
    <property type="molecule type" value="Genomic_DNA"/>
</dbReference>
<dbReference type="Pfam" id="PF13649">
    <property type="entry name" value="Methyltransf_25"/>
    <property type="match status" value="1"/>
</dbReference>
<name>A0A1W1UY08_9PAST</name>
<dbReference type="CDD" id="cd02440">
    <property type="entry name" value="AdoMet_MTases"/>
    <property type="match status" value="1"/>
</dbReference>
<dbReference type="PANTHER" id="PTHR43667:SF2">
    <property type="entry name" value="FATTY ACID C-METHYL TRANSFERASE"/>
    <property type="match status" value="1"/>
</dbReference>
<dbReference type="InterPro" id="IPR018773">
    <property type="entry name" value="MeTrfase_reg_dom_prd"/>
</dbReference>
<dbReference type="Pfam" id="PF10119">
    <property type="entry name" value="MethyTransf_Reg"/>
    <property type="match status" value="1"/>
</dbReference>
<sequence>MDNPLLQENAKTYDDFPYLSHPFAKSLPSLHQAIGKLFGLNPPDLTRARVLELGCASGGNIIPLTFFYPELQVVGVDLSQVQINEGRKIVAAMGLQNRVQLHHLSITDIPDDFGEFDYIICHGVYSWVPDFVQTGIFEVIRKQLKADGIAYISYNVYPGWKSLEIARDAMLFHTRDIQDSTSKVDNAKAMIRYMHQKARKDSMFKRIMDDVDQLVQNSAPYYLAHEFLEIHNSPLYFTDMVKKAAAHQLVFLNEAEISSSFAENWGNDVHADLIKASHNDQLVVEQYLDYINNRQFRQSLFIPQAALASLNRHLSAEAMQTCCFSVSVAKESTPRAEMPQHTHFIFNHLDTLFYRTQNSREIEALEVLCRFNQLFFDFQTYEDAVKSVMQAHYNREFVTHLLLKLVVSGLLHICGTPPISNRPVNVISATPQVAELNRRYLALRDYIVNARNEMLKPDLIQSLLIPYLDGQHSEADLSAVLLQAHADGKIKFNHNSPDAEAVEVTDAQEIEKLAGEFTRNALLHLRENGMLIG</sequence>
<gene>
    <name evidence="4" type="ORF">SAMN05660772_02577</name>
</gene>
<dbReference type="PANTHER" id="PTHR43667">
    <property type="entry name" value="CYCLOPROPANE-FATTY-ACYL-PHOSPHOLIPID SYNTHASE"/>
    <property type="match status" value="1"/>
</dbReference>
<dbReference type="InterPro" id="IPR029063">
    <property type="entry name" value="SAM-dependent_MTases_sf"/>
</dbReference>
<organism evidence="4 5">
    <name type="scientific">Pasteurella testudinis DSM 23072</name>
    <dbReference type="NCBI Taxonomy" id="1122938"/>
    <lineage>
        <taxon>Bacteria</taxon>
        <taxon>Pseudomonadati</taxon>
        <taxon>Pseudomonadota</taxon>
        <taxon>Gammaproteobacteria</taxon>
        <taxon>Pasteurellales</taxon>
        <taxon>Pasteurellaceae</taxon>
        <taxon>Pasteurella</taxon>
    </lineage>
</organism>
<evidence type="ECO:0000313" key="5">
    <source>
        <dbReference type="Proteomes" id="UP000192408"/>
    </source>
</evidence>
<evidence type="ECO:0000259" key="2">
    <source>
        <dbReference type="Pfam" id="PF13649"/>
    </source>
</evidence>
<evidence type="ECO:0000259" key="1">
    <source>
        <dbReference type="Pfam" id="PF10119"/>
    </source>
</evidence>